<feature type="transmembrane region" description="Helical" evidence="9">
    <location>
        <begin position="427"/>
        <end position="448"/>
    </location>
</feature>
<dbReference type="Proteomes" id="UP000501346">
    <property type="component" value="Chromosome SeV"/>
</dbReference>
<keyword evidence="3" id="KW-0813">Transport</keyword>
<evidence type="ECO:0000256" key="5">
    <source>
        <dbReference type="ARBA" id="ARBA00022692"/>
    </source>
</evidence>
<gene>
    <name evidence="11" type="primary">AVT6_2</name>
    <name evidence="11" type="ORF">GRS66_007172</name>
</gene>
<keyword evidence="12" id="KW-1185">Reference proteome</keyword>
<name>A0A6C1E7F7_SACPS</name>
<evidence type="ECO:0000259" key="10">
    <source>
        <dbReference type="Pfam" id="PF01490"/>
    </source>
</evidence>
<evidence type="ECO:0000313" key="11">
    <source>
        <dbReference type="EMBL" id="QID84657.1"/>
    </source>
</evidence>
<evidence type="ECO:0000256" key="8">
    <source>
        <dbReference type="ARBA" id="ARBA00023136"/>
    </source>
</evidence>
<sequence length="451" mass="48811">MVTSIRSGVLTLLHTACGAGILAMPYAFKPFGLVPGVVMIVICGVCAMQSLFIQARVARYVAPGKASFSALTRLINPSLSIVFDLAIAVKCFGVGVSYMIVVGDLMPQIMSTWTGNAWLLSRNVQISLIMLFFVAPLSFLKKLNSLRYASMVAISSVAYLCVLVLVHYVAPSNEILKLKGRVSYFFPRQSHDLNMLNTLPIFVFAYTCHHNMFSIINEQKSVRFEHVMKIPLISISLALALYIAIGCAGYLTFGDNIIGNIIMLYPQSVSSTVGRIAIVLLVMLAFPLQCHPARASIHQILQYFTEENATTSTTSVAGPTGLAGPNESSPLILNNSLDINEVIEEEPIYQPKDTPLRGKSFIIITCGILVASYCVAISVSSLAHVLAIVGATGSTSISFILPGLFGYKLIGTEHKADMPLPTRLFKYSGLALFILGLLIMVTCLTAALKLN</sequence>
<dbReference type="GO" id="GO:0000329">
    <property type="term" value="C:fungal-type vacuole membrane"/>
    <property type="evidence" value="ECO:0007669"/>
    <property type="project" value="TreeGrafter"/>
</dbReference>
<organism evidence="11 12">
    <name type="scientific">Saccharomyces pastorianus</name>
    <name type="common">Lager yeast</name>
    <name type="synonym">Saccharomyces cerevisiae x Saccharomyces eubayanus</name>
    <dbReference type="NCBI Taxonomy" id="27292"/>
    <lineage>
        <taxon>Eukaryota</taxon>
        <taxon>Fungi</taxon>
        <taxon>Dikarya</taxon>
        <taxon>Ascomycota</taxon>
        <taxon>Saccharomycotina</taxon>
        <taxon>Saccharomycetes</taxon>
        <taxon>Saccharomycetales</taxon>
        <taxon>Saccharomycetaceae</taxon>
        <taxon>Saccharomyces</taxon>
    </lineage>
</organism>
<reference evidence="11 12" key="1">
    <citation type="journal article" date="2019" name="BMC Genomics">
        <title>Chromosome level assembly and comparative genome analysis confirm lager-brewing yeasts originated from a single hybridization.</title>
        <authorList>
            <person name="Salazar A.N."/>
            <person name="Gorter de Vries A.R."/>
            <person name="van den Broek M."/>
            <person name="Brouwers N."/>
            <person name="de la Torre Cortes P."/>
            <person name="Kuijpers N.G.A."/>
            <person name="Daran J.G."/>
            <person name="Abeel T."/>
        </authorList>
    </citation>
    <scope>NUCLEOTIDE SEQUENCE [LARGE SCALE GENOMIC DNA]</scope>
    <source>
        <strain evidence="11 12">CBS 1483</strain>
    </source>
</reference>
<keyword evidence="7 9" id="KW-1133">Transmembrane helix</keyword>
<keyword evidence="5 9" id="KW-0812">Transmembrane</keyword>
<accession>A0A6C1E7F7</accession>
<comment type="subcellular location">
    <subcellularLocation>
        <location evidence="1">Vacuole membrane</location>
        <topology evidence="1">Multi-pass membrane protein</topology>
    </subcellularLocation>
</comment>
<feature type="transmembrane region" description="Helical" evidence="9">
    <location>
        <begin position="74"/>
        <end position="100"/>
    </location>
</feature>
<evidence type="ECO:0000256" key="7">
    <source>
        <dbReference type="ARBA" id="ARBA00022989"/>
    </source>
</evidence>
<dbReference type="InterPro" id="IPR013057">
    <property type="entry name" value="AA_transpt_TM"/>
</dbReference>
<feature type="transmembrane region" description="Helical" evidence="9">
    <location>
        <begin position="361"/>
        <end position="379"/>
    </location>
</feature>
<dbReference type="OrthoDB" id="438545at2759"/>
<feature type="transmembrane region" description="Helical" evidence="9">
    <location>
        <begin position="152"/>
        <end position="170"/>
    </location>
</feature>
<dbReference type="PANTHER" id="PTHR22950:SF678">
    <property type="entry name" value="VACUOLAR AMINO ACID TRANSPORTER 5-RELATED"/>
    <property type="match status" value="1"/>
</dbReference>
<feature type="transmembrane region" description="Helical" evidence="9">
    <location>
        <begin position="385"/>
        <end position="407"/>
    </location>
</feature>
<evidence type="ECO:0000256" key="6">
    <source>
        <dbReference type="ARBA" id="ARBA00022970"/>
    </source>
</evidence>
<evidence type="ECO:0000256" key="1">
    <source>
        <dbReference type="ARBA" id="ARBA00004128"/>
    </source>
</evidence>
<keyword evidence="6" id="KW-0029">Amino-acid transport</keyword>
<feature type="transmembrane region" description="Helical" evidence="9">
    <location>
        <begin position="120"/>
        <end position="140"/>
    </location>
</feature>
<proteinExistence type="inferred from homology"/>
<evidence type="ECO:0000256" key="2">
    <source>
        <dbReference type="ARBA" id="ARBA00008066"/>
    </source>
</evidence>
<feature type="domain" description="Amino acid transporter transmembrane" evidence="10">
    <location>
        <begin position="2"/>
        <end position="440"/>
    </location>
</feature>
<dbReference type="GO" id="GO:0015189">
    <property type="term" value="F:L-lysine transmembrane transporter activity"/>
    <property type="evidence" value="ECO:0007669"/>
    <property type="project" value="TreeGrafter"/>
</dbReference>
<keyword evidence="8 9" id="KW-0472">Membrane</keyword>
<keyword evidence="4" id="KW-0926">Vacuole</keyword>
<dbReference type="AlphaFoldDB" id="A0A6C1E7F7"/>
<evidence type="ECO:0000256" key="4">
    <source>
        <dbReference type="ARBA" id="ARBA00022554"/>
    </source>
</evidence>
<feature type="transmembrane region" description="Helical" evidence="9">
    <location>
        <begin position="273"/>
        <end position="290"/>
    </location>
</feature>
<dbReference type="GO" id="GO:0005302">
    <property type="term" value="F:L-tyrosine transmembrane transporter activity"/>
    <property type="evidence" value="ECO:0007669"/>
    <property type="project" value="TreeGrafter"/>
</dbReference>
<dbReference type="EMBL" id="CP049002">
    <property type="protein sequence ID" value="QID84657.1"/>
    <property type="molecule type" value="Genomic_DNA"/>
</dbReference>
<evidence type="ECO:0000256" key="3">
    <source>
        <dbReference type="ARBA" id="ARBA00022448"/>
    </source>
</evidence>
<dbReference type="GO" id="GO:0061459">
    <property type="term" value="F:L-arginine transmembrane transporter activity"/>
    <property type="evidence" value="ECO:0007669"/>
    <property type="project" value="TreeGrafter"/>
</dbReference>
<feature type="transmembrane region" description="Helical" evidence="9">
    <location>
        <begin position="190"/>
        <end position="209"/>
    </location>
</feature>
<feature type="transmembrane region" description="Helical" evidence="9">
    <location>
        <begin position="33"/>
        <end position="53"/>
    </location>
</feature>
<dbReference type="GO" id="GO:0005290">
    <property type="term" value="F:L-histidine transmembrane transporter activity"/>
    <property type="evidence" value="ECO:0007669"/>
    <property type="project" value="TreeGrafter"/>
</dbReference>
<evidence type="ECO:0000256" key="9">
    <source>
        <dbReference type="SAM" id="Phobius"/>
    </source>
</evidence>
<dbReference type="Pfam" id="PF01490">
    <property type="entry name" value="Aa_trans"/>
    <property type="match status" value="1"/>
</dbReference>
<feature type="transmembrane region" description="Helical" evidence="9">
    <location>
        <begin position="230"/>
        <end position="253"/>
    </location>
</feature>
<dbReference type="GO" id="GO:0015194">
    <property type="term" value="F:L-serine transmembrane transporter activity"/>
    <property type="evidence" value="ECO:0007669"/>
    <property type="project" value="TreeGrafter"/>
</dbReference>
<dbReference type="PANTHER" id="PTHR22950">
    <property type="entry name" value="AMINO ACID TRANSPORTER"/>
    <property type="match status" value="1"/>
</dbReference>
<dbReference type="GO" id="GO:0005313">
    <property type="term" value="F:L-glutamate transmembrane transporter activity"/>
    <property type="evidence" value="ECO:0007669"/>
    <property type="project" value="TreeGrafter"/>
</dbReference>
<protein>
    <submittedName>
        <fullName evidence="11">Aspartate/glutamate transporter</fullName>
    </submittedName>
</protein>
<evidence type="ECO:0000313" key="12">
    <source>
        <dbReference type="Proteomes" id="UP000501346"/>
    </source>
</evidence>
<comment type="similarity">
    <text evidence="2">Belongs to the amino acid/polyamine transporter 2 family.</text>
</comment>